<comment type="caution">
    <text evidence="2">The sequence shown here is derived from an EMBL/GenBank/DDBJ whole genome shotgun (WGS) entry which is preliminary data.</text>
</comment>
<protein>
    <recommendedName>
        <fullName evidence="1">Methyltransferase domain-containing protein</fullName>
    </recommendedName>
</protein>
<dbReference type="EMBL" id="BAAAOA010000017">
    <property type="protein sequence ID" value="GAA1758118.1"/>
    <property type="molecule type" value="Genomic_DNA"/>
</dbReference>
<name>A0ABN2KJW4_9MICC</name>
<evidence type="ECO:0000313" key="2">
    <source>
        <dbReference type="EMBL" id="GAA1758118.1"/>
    </source>
</evidence>
<gene>
    <name evidence="2" type="ORF">GCM10009767_16730</name>
</gene>
<dbReference type="Proteomes" id="UP001501204">
    <property type="component" value="Unassembled WGS sequence"/>
</dbReference>
<dbReference type="SUPFAM" id="SSF53335">
    <property type="entry name" value="S-adenosyl-L-methionine-dependent methyltransferases"/>
    <property type="match status" value="1"/>
</dbReference>
<accession>A0ABN2KJW4</accession>
<sequence length="173" mass="17903">MTVARRPAPERNRWAVEQLGLRPGSRVLEFGCGGGAAAQLVLDRLCGGSVLAIDRSATAVARAAERNRAAVDAGVLTVRQVPLADLDVPAGSFDVAFGVDVNLFWTTSAEPELSVLRDALAPGGTLLIAYGPAPGPERRAALLERVRGAVAAHGFVDAEVVEAARGSGVRARA</sequence>
<reference evidence="2 3" key="1">
    <citation type="journal article" date="2019" name="Int. J. Syst. Evol. Microbiol.">
        <title>The Global Catalogue of Microorganisms (GCM) 10K type strain sequencing project: providing services to taxonomists for standard genome sequencing and annotation.</title>
        <authorList>
            <consortium name="The Broad Institute Genomics Platform"/>
            <consortium name="The Broad Institute Genome Sequencing Center for Infectious Disease"/>
            <person name="Wu L."/>
            <person name="Ma J."/>
        </authorList>
    </citation>
    <scope>NUCLEOTIDE SEQUENCE [LARGE SCALE GENOMIC DNA]</scope>
    <source>
        <strain evidence="2 3">JCM 14735</strain>
    </source>
</reference>
<dbReference type="PANTHER" id="PTHR43464:SF83">
    <property type="entry name" value="MALONYL-[ACYL-CARRIER PROTEIN] O-METHYLTRANSFERASE"/>
    <property type="match status" value="1"/>
</dbReference>
<evidence type="ECO:0000259" key="1">
    <source>
        <dbReference type="Pfam" id="PF13649"/>
    </source>
</evidence>
<dbReference type="CDD" id="cd02440">
    <property type="entry name" value="AdoMet_MTases"/>
    <property type="match status" value="1"/>
</dbReference>
<keyword evidence="3" id="KW-1185">Reference proteome</keyword>
<dbReference type="Pfam" id="PF13649">
    <property type="entry name" value="Methyltransf_25"/>
    <property type="match status" value="1"/>
</dbReference>
<feature type="domain" description="Methyltransferase" evidence="1">
    <location>
        <begin position="27"/>
        <end position="124"/>
    </location>
</feature>
<evidence type="ECO:0000313" key="3">
    <source>
        <dbReference type="Proteomes" id="UP001501204"/>
    </source>
</evidence>
<organism evidence="2 3">
    <name type="scientific">Kocuria aegyptia</name>
    <dbReference type="NCBI Taxonomy" id="330943"/>
    <lineage>
        <taxon>Bacteria</taxon>
        <taxon>Bacillati</taxon>
        <taxon>Actinomycetota</taxon>
        <taxon>Actinomycetes</taxon>
        <taxon>Micrococcales</taxon>
        <taxon>Micrococcaceae</taxon>
        <taxon>Kocuria</taxon>
    </lineage>
</organism>
<dbReference type="PANTHER" id="PTHR43464">
    <property type="entry name" value="METHYLTRANSFERASE"/>
    <property type="match status" value="1"/>
</dbReference>
<dbReference type="InterPro" id="IPR041698">
    <property type="entry name" value="Methyltransf_25"/>
</dbReference>
<dbReference type="InterPro" id="IPR029063">
    <property type="entry name" value="SAM-dependent_MTases_sf"/>
</dbReference>
<dbReference type="Gene3D" id="3.40.50.150">
    <property type="entry name" value="Vaccinia Virus protein VP39"/>
    <property type="match status" value="1"/>
</dbReference>
<proteinExistence type="predicted"/>